<organism evidence="7 8">
    <name type="scientific">Symbiodinium necroappetens</name>
    <dbReference type="NCBI Taxonomy" id="1628268"/>
    <lineage>
        <taxon>Eukaryota</taxon>
        <taxon>Sar</taxon>
        <taxon>Alveolata</taxon>
        <taxon>Dinophyceae</taxon>
        <taxon>Suessiales</taxon>
        <taxon>Symbiodiniaceae</taxon>
        <taxon>Symbiodinium</taxon>
    </lineage>
</organism>
<comment type="caution">
    <text evidence="7">The sequence shown here is derived from an EMBL/GenBank/DDBJ whole genome shotgun (WGS) entry which is preliminary data.</text>
</comment>
<dbReference type="GO" id="GO:0016567">
    <property type="term" value="P:protein ubiquitination"/>
    <property type="evidence" value="ECO:0007669"/>
    <property type="project" value="TreeGrafter"/>
</dbReference>
<keyword evidence="2 4" id="KW-0863">Zinc-finger</keyword>
<dbReference type="SUPFAM" id="SSF57850">
    <property type="entry name" value="RING/U-box"/>
    <property type="match status" value="1"/>
</dbReference>
<accession>A0A813C709</accession>
<protein>
    <submittedName>
        <fullName evidence="7">Rnf103 protein</fullName>
    </submittedName>
</protein>
<dbReference type="OrthoDB" id="21204at2759"/>
<evidence type="ECO:0000259" key="6">
    <source>
        <dbReference type="PROSITE" id="PS50089"/>
    </source>
</evidence>
<dbReference type="PANTHER" id="PTHR45969:SF69">
    <property type="entry name" value="FINGER DOMAIN PROTEIN, PUTATIVE (AFU_ORTHOLOGUE AFUA_3G12190)-RELATED"/>
    <property type="match status" value="1"/>
</dbReference>
<evidence type="ECO:0000256" key="3">
    <source>
        <dbReference type="ARBA" id="ARBA00022833"/>
    </source>
</evidence>
<dbReference type="InterPro" id="IPR013083">
    <property type="entry name" value="Znf_RING/FYVE/PHD"/>
</dbReference>
<dbReference type="Pfam" id="PF13639">
    <property type="entry name" value="zf-RING_2"/>
    <property type="match status" value="1"/>
</dbReference>
<evidence type="ECO:0000256" key="5">
    <source>
        <dbReference type="SAM" id="Phobius"/>
    </source>
</evidence>
<dbReference type="PANTHER" id="PTHR45969">
    <property type="entry name" value="RING ZINC FINGER PROTEIN-RELATED"/>
    <property type="match status" value="1"/>
</dbReference>
<evidence type="ECO:0000313" key="7">
    <source>
        <dbReference type="EMBL" id="CAE7938050.1"/>
    </source>
</evidence>
<dbReference type="EMBL" id="CAJNJA010085397">
    <property type="protein sequence ID" value="CAE7938050.1"/>
    <property type="molecule type" value="Genomic_DNA"/>
</dbReference>
<dbReference type="InterPro" id="IPR001841">
    <property type="entry name" value="Znf_RING"/>
</dbReference>
<dbReference type="AlphaFoldDB" id="A0A813C709"/>
<keyword evidence="8" id="KW-1185">Reference proteome</keyword>
<feature type="domain" description="RING-type" evidence="6">
    <location>
        <begin position="137"/>
        <end position="182"/>
    </location>
</feature>
<feature type="transmembrane region" description="Helical" evidence="5">
    <location>
        <begin position="43"/>
        <end position="62"/>
    </location>
</feature>
<reference evidence="7" key="1">
    <citation type="submission" date="2021-02" db="EMBL/GenBank/DDBJ databases">
        <authorList>
            <person name="Dougan E. K."/>
            <person name="Rhodes N."/>
            <person name="Thang M."/>
            <person name="Chan C."/>
        </authorList>
    </citation>
    <scope>NUCLEOTIDE SEQUENCE</scope>
</reference>
<evidence type="ECO:0000313" key="8">
    <source>
        <dbReference type="Proteomes" id="UP000601435"/>
    </source>
</evidence>
<keyword evidence="5" id="KW-0812">Transmembrane</keyword>
<evidence type="ECO:0000256" key="2">
    <source>
        <dbReference type="ARBA" id="ARBA00022771"/>
    </source>
</evidence>
<name>A0A813C709_9DINO</name>
<evidence type="ECO:0000256" key="1">
    <source>
        <dbReference type="ARBA" id="ARBA00022723"/>
    </source>
</evidence>
<dbReference type="PROSITE" id="PS50089">
    <property type="entry name" value="ZF_RING_2"/>
    <property type="match status" value="1"/>
</dbReference>
<evidence type="ECO:0000256" key="4">
    <source>
        <dbReference type="PROSITE-ProRule" id="PRU00175"/>
    </source>
</evidence>
<dbReference type="GO" id="GO:0061630">
    <property type="term" value="F:ubiquitin protein ligase activity"/>
    <property type="evidence" value="ECO:0007669"/>
    <property type="project" value="TreeGrafter"/>
</dbReference>
<keyword evidence="3" id="KW-0862">Zinc</keyword>
<dbReference type="Gene3D" id="3.30.40.10">
    <property type="entry name" value="Zinc/RING finger domain, C3HC4 (zinc finger)"/>
    <property type="match status" value="1"/>
</dbReference>
<keyword evidence="5" id="KW-1133">Transmembrane helix</keyword>
<keyword evidence="1" id="KW-0479">Metal-binding</keyword>
<dbReference type="Proteomes" id="UP000601435">
    <property type="component" value="Unassembled WGS sequence"/>
</dbReference>
<dbReference type="GO" id="GO:0008270">
    <property type="term" value="F:zinc ion binding"/>
    <property type="evidence" value="ECO:0007669"/>
    <property type="project" value="UniProtKB-KW"/>
</dbReference>
<gene>
    <name evidence="7" type="primary">Rnf103</name>
    <name evidence="7" type="ORF">SNEC2469_LOCUS33003</name>
</gene>
<dbReference type="SMART" id="SM00184">
    <property type="entry name" value="RING"/>
    <property type="match status" value="1"/>
</dbReference>
<feature type="transmembrane region" description="Helical" evidence="5">
    <location>
        <begin position="12"/>
        <end position="31"/>
    </location>
</feature>
<sequence>MLPVLQNPRFVRLLGTCCLLLAMGTMGLMAFVMPDHLPSPDVVALWVLPPCCLLISVFYAFYLGAHPLDPLLDPPRPRPVQAQSWMVWAPTVYGKLEATSDRLNFRCYNTSGLNQIRHFDYALEVEAQSLAVSTMTCICCLEDFEESCEVAVLPCGHVFHQECIAAWAISSSRNRGSCPTCRENFAAGGTE</sequence>
<keyword evidence="5" id="KW-0472">Membrane</keyword>
<proteinExistence type="predicted"/>